<protein>
    <submittedName>
        <fullName evidence="4">Response regulator</fullName>
    </submittedName>
</protein>
<organism evidence="4 5">
    <name type="scientific">Emticicia agri</name>
    <dbReference type="NCBI Taxonomy" id="2492393"/>
    <lineage>
        <taxon>Bacteria</taxon>
        <taxon>Pseudomonadati</taxon>
        <taxon>Bacteroidota</taxon>
        <taxon>Cytophagia</taxon>
        <taxon>Cytophagales</taxon>
        <taxon>Leadbetterellaceae</taxon>
        <taxon>Emticicia</taxon>
    </lineage>
</organism>
<keyword evidence="1" id="KW-0597">Phosphoprotein</keyword>
<sequence>MKFSCLIVDDEPLAVALMENHIRQVPFLALAGKCFNAMEAIAFLEKNEVDLIFLDIEMPYLTGMQLKSFLPEKQKVIFTTAYSAFAIESYEKNAFDYLLKPITFERFLKSVKRLQMVEPVKPAVVSNPAEAHIFVKSGREIIKLEYDDILYIEGLKDYVCLVTETDKVITYKLMRELEETLPANFARIHLSYIINCNKIKKISDNQVIIQEKNLPISEKYRESFLQKVSNRML</sequence>
<evidence type="ECO:0000313" key="5">
    <source>
        <dbReference type="Proteomes" id="UP000293162"/>
    </source>
</evidence>
<dbReference type="SUPFAM" id="SSF52172">
    <property type="entry name" value="CheY-like"/>
    <property type="match status" value="1"/>
</dbReference>
<dbReference type="Proteomes" id="UP000293162">
    <property type="component" value="Unassembled WGS sequence"/>
</dbReference>
<dbReference type="SMART" id="SM00448">
    <property type="entry name" value="REC"/>
    <property type="match status" value="1"/>
</dbReference>
<dbReference type="PROSITE" id="PS50930">
    <property type="entry name" value="HTH_LYTTR"/>
    <property type="match status" value="1"/>
</dbReference>
<keyword evidence="5" id="KW-1185">Reference proteome</keyword>
<dbReference type="Pfam" id="PF00072">
    <property type="entry name" value="Response_reg"/>
    <property type="match status" value="1"/>
</dbReference>
<dbReference type="Pfam" id="PF04397">
    <property type="entry name" value="LytTR"/>
    <property type="match status" value="1"/>
</dbReference>
<comment type="caution">
    <text evidence="4">The sequence shown here is derived from an EMBL/GenBank/DDBJ whole genome shotgun (WGS) entry which is preliminary data.</text>
</comment>
<name>A0A4V1ZDI5_9BACT</name>
<dbReference type="PANTHER" id="PTHR37299">
    <property type="entry name" value="TRANSCRIPTIONAL REGULATOR-RELATED"/>
    <property type="match status" value="1"/>
</dbReference>
<dbReference type="InterPro" id="IPR001789">
    <property type="entry name" value="Sig_transdc_resp-reg_receiver"/>
</dbReference>
<dbReference type="GO" id="GO:0000156">
    <property type="term" value="F:phosphorelay response regulator activity"/>
    <property type="evidence" value="ECO:0007669"/>
    <property type="project" value="InterPro"/>
</dbReference>
<feature type="domain" description="Response regulatory" evidence="2">
    <location>
        <begin position="4"/>
        <end position="115"/>
    </location>
</feature>
<reference evidence="4 5" key="1">
    <citation type="submission" date="2019-02" db="EMBL/GenBank/DDBJ databases">
        <title>Bacterial novel species Emticicia sp. 17J42-9 isolated from soil.</title>
        <authorList>
            <person name="Jung H.-Y."/>
        </authorList>
    </citation>
    <scope>NUCLEOTIDE SEQUENCE [LARGE SCALE GENOMIC DNA]</scope>
    <source>
        <strain evidence="4 5">17J42-9</strain>
    </source>
</reference>
<evidence type="ECO:0000313" key="4">
    <source>
        <dbReference type="EMBL" id="RYU96280.1"/>
    </source>
</evidence>
<dbReference type="PROSITE" id="PS50110">
    <property type="entry name" value="RESPONSE_REGULATORY"/>
    <property type="match status" value="1"/>
</dbReference>
<dbReference type="AlphaFoldDB" id="A0A4V1ZDI5"/>
<dbReference type="OrthoDB" id="1646880at2"/>
<evidence type="ECO:0000256" key="1">
    <source>
        <dbReference type="PROSITE-ProRule" id="PRU00169"/>
    </source>
</evidence>
<feature type="modified residue" description="4-aspartylphosphate" evidence="1">
    <location>
        <position position="55"/>
    </location>
</feature>
<dbReference type="InterPro" id="IPR007492">
    <property type="entry name" value="LytTR_DNA-bd_dom"/>
</dbReference>
<proteinExistence type="predicted"/>
<dbReference type="PANTHER" id="PTHR37299:SF1">
    <property type="entry name" value="STAGE 0 SPORULATION PROTEIN A HOMOLOG"/>
    <property type="match status" value="1"/>
</dbReference>
<accession>A0A4V1ZDI5</accession>
<dbReference type="Gene3D" id="2.40.50.1020">
    <property type="entry name" value="LytTr DNA-binding domain"/>
    <property type="match status" value="1"/>
</dbReference>
<dbReference type="GO" id="GO:0003677">
    <property type="term" value="F:DNA binding"/>
    <property type="evidence" value="ECO:0007669"/>
    <property type="project" value="InterPro"/>
</dbReference>
<evidence type="ECO:0000259" key="3">
    <source>
        <dbReference type="PROSITE" id="PS50930"/>
    </source>
</evidence>
<dbReference type="EMBL" id="SEWF01000008">
    <property type="protein sequence ID" value="RYU96280.1"/>
    <property type="molecule type" value="Genomic_DNA"/>
</dbReference>
<feature type="domain" description="HTH LytTR-type" evidence="3">
    <location>
        <begin position="133"/>
        <end position="202"/>
    </location>
</feature>
<dbReference type="InterPro" id="IPR011006">
    <property type="entry name" value="CheY-like_superfamily"/>
</dbReference>
<dbReference type="RefSeq" id="WP_130020261.1">
    <property type="nucleotide sequence ID" value="NZ_SEWF01000008.1"/>
</dbReference>
<evidence type="ECO:0000259" key="2">
    <source>
        <dbReference type="PROSITE" id="PS50110"/>
    </source>
</evidence>
<dbReference type="SMART" id="SM00850">
    <property type="entry name" value="LytTR"/>
    <property type="match status" value="1"/>
</dbReference>
<dbReference type="Gene3D" id="3.40.50.2300">
    <property type="match status" value="1"/>
</dbReference>
<gene>
    <name evidence="4" type="ORF">EWM59_07130</name>
</gene>
<dbReference type="InterPro" id="IPR046947">
    <property type="entry name" value="LytR-like"/>
</dbReference>